<dbReference type="RefSeq" id="WP_076415990.1">
    <property type="nucleotide sequence ID" value="NZ_AP028040.1"/>
</dbReference>
<dbReference type="EMBL" id="MJMN01000063">
    <property type="protein sequence ID" value="OMG76760.1"/>
    <property type="molecule type" value="Genomic_DNA"/>
</dbReference>
<dbReference type="AlphaFoldDB" id="A0A1R1JKM9"/>
<evidence type="ECO:0000256" key="1">
    <source>
        <dbReference type="SAM" id="MobiDB-lite"/>
    </source>
</evidence>
<dbReference type="Proteomes" id="UP000187251">
    <property type="component" value="Unassembled WGS sequence"/>
</dbReference>
<proteinExistence type="predicted"/>
<accession>A0A1R1JKM9</accession>
<name>A0A1R1JKM9_ALCXX</name>
<feature type="region of interest" description="Disordered" evidence="1">
    <location>
        <begin position="75"/>
        <end position="98"/>
    </location>
</feature>
<comment type="caution">
    <text evidence="2">The sequence shown here is derived from an EMBL/GenBank/DDBJ whole genome shotgun (WGS) entry which is preliminary data.</text>
</comment>
<dbReference type="OrthoDB" id="8657056at2"/>
<evidence type="ECO:0000313" key="2">
    <source>
        <dbReference type="EMBL" id="OMG76760.1"/>
    </source>
</evidence>
<organism evidence="2 3">
    <name type="scientific">Alcaligenes xylosoxydans xylosoxydans</name>
    <name type="common">Achromobacter xylosoxidans</name>
    <dbReference type="NCBI Taxonomy" id="85698"/>
    <lineage>
        <taxon>Bacteria</taxon>
        <taxon>Pseudomonadati</taxon>
        <taxon>Pseudomonadota</taxon>
        <taxon>Betaproteobacteria</taxon>
        <taxon>Burkholderiales</taxon>
        <taxon>Alcaligenaceae</taxon>
        <taxon>Achromobacter</taxon>
    </lineage>
</organism>
<reference evidence="2 3" key="1">
    <citation type="submission" date="2016-09" db="EMBL/GenBank/DDBJ databases">
        <title>Phylogenomics of Achromobacter.</title>
        <authorList>
            <person name="Jeukens J."/>
            <person name="Freschi L."/>
            <person name="Vincent A.T."/>
            <person name="Emond-Rheault J.-G."/>
            <person name="Kukavica-Ibrulj I."/>
            <person name="Charette S.J."/>
            <person name="Levesque R.C."/>
        </authorList>
    </citation>
    <scope>NUCLEOTIDE SEQUENCE [LARGE SCALE GENOMIC DNA]</scope>
    <source>
        <strain evidence="2 3">AUS488</strain>
    </source>
</reference>
<evidence type="ECO:0000313" key="3">
    <source>
        <dbReference type="Proteomes" id="UP000187251"/>
    </source>
</evidence>
<protein>
    <submittedName>
        <fullName evidence="2">Uncharacterized protein</fullName>
    </submittedName>
</protein>
<sequence>MANTKDIEQLMREANEITAAARQALDAADEFYRDQGLDPEKVRSVLAGQLDDKGQAEAKTRFEQDMAEVERDAAEEAARASFAAPQRSGAARKPRQMV</sequence>
<gene>
    <name evidence="2" type="ORF">BIZ92_17020</name>
</gene>